<evidence type="ECO:0000313" key="1">
    <source>
        <dbReference type="EMBL" id="OCH86650.1"/>
    </source>
</evidence>
<accession>A0A8E2DG37</accession>
<dbReference type="EMBL" id="KV722517">
    <property type="protein sequence ID" value="OCH86650.1"/>
    <property type="molecule type" value="Genomic_DNA"/>
</dbReference>
<keyword evidence="2" id="KW-1185">Reference proteome</keyword>
<reference evidence="1 2" key="1">
    <citation type="submission" date="2016-07" db="EMBL/GenBank/DDBJ databases">
        <title>Draft genome of the white-rot fungus Obba rivulosa 3A-2.</title>
        <authorList>
            <consortium name="DOE Joint Genome Institute"/>
            <person name="Miettinen O."/>
            <person name="Riley R."/>
            <person name="Acob R."/>
            <person name="Barry K."/>
            <person name="Cullen D."/>
            <person name="De Vries R."/>
            <person name="Hainaut M."/>
            <person name="Hatakka A."/>
            <person name="Henrissat B."/>
            <person name="Hilden K."/>
            <person name="Kuo R."/>
            <person name="Labutti K."/>
            <person name="Lipzen A."/>
            <person name="Makela M.R."/>
            <person name="Sandor L."/>
            <person name="Spatafora J.W."/>
            <person name="Grigoriev I.V."/>
            <person name="Hibbett D.S."/>
        </authorList>
    </citation>
    <scope>NUCLEOTIDE SEQUENCE [LARGE SCALE GENOMIC DNA]</scope>
    <source>
        <strain evidence="1 2">3A-2</strain>
    </source>
</reference>
<dbReference type="AlphaFoldDB" id="A0A8E2DG37"/>
<sequence>MLPYNDTVRPKTLYVHNFNQYYIKCRLSRSADNKNAERFAEGVTTTDSDDFTDIFMDRVETTLLCHMEELGMSWLHEFGRVECMYICNDVDPLRTSRREYPICVCDILNRTQSWGLWSLPPPQS</sequence>
<organism evidence="1 2">
    <name type="scientific">Obba rivulosa</name>
    <dbReference type="NCBI Taxonomy" id="1052685"/>
    <lineage>
        <taxon>Eukaryota</taxon>
        <taxon>Fungi</taxon>
        <taxon>Dikarya</taxon>
        <taxon>Basidiomycota</taxon>
        <taxon>Agaricomycotina</taxon>
        <taxon>Agaricomycetes</taxon>
        <taxon>Polyporales</taxon>
        <taxon>Gelatoporiaceae</taxon>
        <taxon>Obba</taxon>
    </lineage>
</organism>
<evidence type="ECO:0000313" key="2">
    <source>
        <dbReference type="Proteomes" id="UP000250043"/>
    </source>
</evidence>
<gene>
    <name evidence="1" type="ORF">OBBRIDRAFT_211861</name>
</gene>
<name>A0A8E2DG37_9APHY</name>
<dbReference type="Proteomes" id="UP000250043">
    <property type="component" value="Unassembled WGS sequence"/>
</dbReference>
<proteinExistence type="predicted"/>
<protein>
    <submittedName>
        <fullName evidence="1">Uncharacterized protein</fullName>
    </submittedName>
</protein>